<reference evidence="11 12" key="1">
    <citation type="submission" date="2016-10" db="EMBL/GenBank/DDBJ databases">
        <authorList>
            <person name="de Groot N.N."/>
        </authorList>
    </citation>
    <scope>NUCLEOTIDE SEQUENCE [LARGE SCALE GENOMIC DNA]</scope>
    <source>
        <strain evidence="11 12">DSM 16957</strain>
    </source>
</reference>
<feature type="domain" description="Flagellar basal-body/hook protein C-terminal" evidence="8">
    <location>
        <begin position="588"/>
        <end position="624"/>
    </location>
</feature>
<evidence type="ECO:0000259" key="10">
    <source>
        <dbReference type="Pfam" id="PF22638"/>
    </source>
</evidence>
<dbReference type="InterPro" id="IPR010930">
    <property type="entry name" value="Flg_bb/hook_C_dom"/>
</dbReference>
<evidence type="ECO:0000259" key="9">
    <source>
        <dbReference type="Pfam" id="PF21158"/>
    </source>
</evidence>
<dbReference type="PANTHER" id="PTHR30033">
    <property type="entry name" value="FLAGELLAR HOOK-ASSOCIATED PROTEIN 1"/>
    <property type="match status" value="1"/>
</dbReference>
<dbReference type="Pfam" id="PF21158">
    <property type="entry name" value="flgK_1st_1"/>
    <property type="match status" value="1"/>
</dbReference>
<gene>
    <name evidence="11" type="ORF">SAMN04488509_10990</name>
</gene>
<dbReference type="InterPro" id="IPR049119">
    <property type="entry name" value="FlgK_D2-like"/>
</dbReference>
<keyword evidence="12" id="KW-1185">Reference proteome</keyword>
<feature type="domain" description="Flagellar hook-associated protein FlgK helical" evidence="10">
    <location>
        <begin position="93"/>
        <end position="325"/>
    </location>
</feature>
<dbReference type="GO" id="GO:0044780">
    <property type="term" value="P:bacterial-type flagellum assembly"/>
    <property type="evidence" value="ECO:0007669"/>
    <property type="project" value="InterPro"/>
</dbReference>
<keyword evidence="11" id="KW-0966">Cell projection</keyword>
<comment type="similarity">
    <text evidence="3">Belongs to the flagella basal body rod proteins family.</text>
</comment>
<evidence type="ECO:0000313" key="11">
    <source>
        <dbReference type="EMBL" id="SDD87976.1"/>
    </source>
</evidence>
<evidence type="ECO:0000256" key="5">
    <source>
        <dbReference type="ARBA" id="ARBA00022525"/>
    </source>
</evidence>
<dbReference type="PANTHER" id="PTHR30033:SF1">
    <property type="entry name" value="FLAGELLAR HOOK-ASSOCIATED PROTEIN 1"/>
    <property type="match status" value="1"/>
</dbReference>
<evidence type="ECO:0000259" key="8">
    <source>
        <dbReference type="Pfam" id="PF06429"/>
    </source>
</evidence>
<evidence type="ECO:0000256" key="6">
    <source>
        <dbReference type="ARBA" id="ARBA00023143"/>
    </source>
</evidence>
<feature type="domain" description="Flagellar basal body rod protein N-terminal" evidence="7">
    <location>
        <begin position="7"/>
        <end position="35"/>
    </location>
</feature>
<keyword evidence="6" id="KW-0975">Bacterial flagellum</keyword>
<comment type="subcellular location">
    <subcellularLocation>
        <location evidence="1">Bacterial flagellum</location>
    </subcellularLocation>
    <subcellularLocation>
        <location evidence="2">Secreted</location>
    </subcellularLocation>
</comment>
<dbReference type="AlphaFoldDB" id="A0A1G6YEJ2"/>
<organism evidence="11 12">
    <name type="scientific">Aquimonas voraii</name>
    <dbReference type="NCBI Taxonomy" id="265719"/>
    <lineage>
        <taxon>Bacteria</taxon>
        <taxon>Pseudomonadati</taxon>
        <taxon>Pseudomonadota</taxon>
        <taxon>Gammaproteobacteria</taxon>
        <taxon>Lysobacterales</taxon>
        <taxon>Lysobacteraceae</taxon>
        <taxon>Aquimonas</taxon>
    </lineage>
</organism>
<name>A0A1G6YEJ2_9GAMM</name>
<evidence type="ECO:0000256" key="3">
    <source>
        <dbReference type="ARBA" id="ARBA00009677"/>
    </source>
</evidence>
<dbReference type="Pfam" id="PF00460">
    <property type="entry name" value="Flg_bb_rod"/>
    <property type="match status" value="1"/>
</dbReference>
<dbReference type="PRINTS" id="PR01005">
    <property type="entry name" value="FLGHOOKAP1"/>
</dbReference>
<dbReference type="GO" id="GO:0009424">
    <property type="term" value="C:bacterial-type flagellum hook"/>
    <property type="evidence" value="ECO:0007669"/>
    <property type="project" value="InterPro"/>
</dbReference>
<dbReference type="NCBIfam" id="TIGR02492">
    <property type="entry name" value="flgK_ends"/>
    <property type="match status" value="1"/>
</dbReference>
<keyword evidence="11" id="KW-0282">Flagellum</keyword>
<protein>
    <recommendedName>
        <fullName evidence="4">Flagellar hook-associated protein 1</fullName>
    </recommendedName>
</protein>
<evidence type="ECO:0000256" key="2">
    <source>
        <dbReference type="ARBA" id="ARBA00004613"/>
    </source>
</evidence>
<dbReference type="SUPFAM" id="SSF64518">
    <property type="entry name" value="Phase 1 flagellin"/>
    <property type="match status" value="2"/>
</dbReference>
<dbReference type="RefSeq" id="WP_091243830.1">
    <property type="nucleotide sequence ID" value="NZ_FNAG01000009.1"/>
</dbReference>
<evidence type="ECO:0000256" key="4">
    <source>
        <dbReference type="ARBA" id="ARBA00016244"/>
    </source>
</evidence>
<keyword evidence="5" id="KW-0964">Secreted</keyword>
<dbReference type="Proteomes" id="UP000199603">
    <property type="component" value="Unassembled WGS sequence"/>
</dbReference>
<evidence type="ECO:0000256" key="1">
    <source>
        <dbReference type="ARBA" id="ARBA00004365"/>
    </source>
</evidence>
<dbReference type="OrthoDB" id="9802553at2"/>
<accession>A0A1G6YEJ2</accession>
<evidence type="ECO:0000259" key="7">
    <source>
        <dbReference type="Pfam" id="PF00460"/>
    </source>
</evidence>
<dbReference type="GO" id="GO:0005576">
    <property type="term" value="C:extracellular region"/>
    <property type="evidence" value="ECO:0007669"/>
    <property type="project" value="UniProtKB-SubCell"/>
</dbReference>
<keyword evidence="11" id="KW-0969">Cilium</keyword>
<evidence type="ECO:0000313" key="12">
    <source>
        <dbReference type="Proteomes" id="UP000199603"/>
    </source>
</evidence>
<dbReference type="PROSITE" id="PS00588">
    <property type="entry name" value="FLAGELLA_BB_ROD"/>
    <property type="match status" value="1"/>
</dbReference>
<dbReference type="InterPro" id="IPR002371">
    <property type="entry name" value="FlgK"/>
</dbReference>
<dbReference type="InterPro" id="IPR019776">
    <property type="entry name" value="Flagellar_basal_body_rod_CS"/>
</dbReference>
<dbReference type="STRING" id="265719.SAMN04488509_10990"/>
<dbReference type="Pfam" id="PF06429">
    <property type="entry name" value="Flg_bbr_C"/>
    <property type="match status" value="1"/>
</dbReference>
<dbReference type="EMBL" id="FNAG01000009">
    <property type="protein sequence ID" value="SDD87976.1"/>
    <property type="molecule type" value="Genomic_DNA"/>
</dbReference>
<dbReference type="InterPro" id="IPR053927">
    <property type="entry name" value="FlgK_helical"/>
</dbReference>
<dbReference type="GO" id="GO:0005198">
    <property type="term" value="F:structural molecule activity"/>
    <property type="evidence" value="ECO:0007669"/>
    <property type="project" value="InterPro"/>
</dbReference>
<feature type="domain" description="Flagellar hook-associated protein 1 D2-like" evidence="9">
    <location>
        <begin position="336"/>
        <end position="413"/>
    </location>
</feature>
<dbReference type="Pfam" id="PF22638">
    <property type="entry name" value="FlgK_D1"/>
    <property type="match status" value="1"/>
</dbReference>
<dbReference type="InterPro" id="IPR001444">
    <property type="entry name" value="Flag_bb_rod_N"/>
</dbReference>
<proteinExistence type="inferred from homology"/>
<sequence length="629" mass="65566">MSDPFSIGTSALLAFQRAMATASNNVANASTPGYTRQRVEFSSRVGQGQGFGFLGAGVQISGVNRMLNSFLISRLDASASELGRLQVLSGLATRVDRVVSESGTSLSRPISDFFDSAQGVATEPTSAAARQSMLDGGENAAARFRAQANQLNQLDLETGQRIGNTVTEVNSLTAQIARLNRDIVRARGEFNQPPNDLLDQRDQAVRELSAKIGVITFEQDDGAMNVQTASGASLVLGNSSQTISVTRDPFRLDRQQLSITSALGENSLPTAGLGGELAGLFNFRNQVIDPAMAQLGRMAIGLTESFNAQQRAGVDFNGNLGTDFFRPIAPTVLPSTNNAGTANFTANISDVGAMTGRDIVLRWDGANWQARLASTGAALPMTGSGTAADPFIVEGVSLEVTGTPAVGDDIQVRTASDAARQMAMAMTDPNRIAAALPVRASASLGNAGNGILGPLRITDAGNPNLQAPVLIEFTAPGVYSINGAGAFPYTPGDTIAVNGWEVTLDGTPAPGDQFNFGPMGARSGDNGNARLLANVGNVGLFNGGNQNLTAALSEMTSQFGGAARQAEFTLGAQQAIDNQLQTERDAVSGVNLDEEAANLLKFQQSYQAAAQIISIANAAFDSLLAAVRR</sequence>